<dbReference type="EMBL" id="CM037159">
    <property type="protein sequence ID" value="KAH7867314.1"/>
    <property type="molecule type" value="Genomic_DNA"/>
</dbReference>
<sequence>MAKVPANTFLLLRKRAYGVGVENVRVQVAAASETRNNAVVDTSDAEKEMPVAEKKEQFWMKDPKTGNWIPETHFNDVDVAELRDKFLPSKTKH</sequence>
<name>A0ACB7ZPB8_9ERIC</name>
<protein>
    <submittedName>
        <fullName evidence="1">Uncharacterized protein</fullName>
    </submittedName>
</protein>
<evidence type="ECO:0000313" key="1">
    <source>
        <dbReference type="EMBL" id="KAH7867314.1"/>
    </source>
</evidence>
<organism evidence="1 2">
    <name type="scientific">Vaccinium darrowii</name>
    <dbReference type="NCBI Taxonomy" id="229202"/>
    <lineage>
        <taxon>Eukaryota</taxon>
        <taxon>Viridiplantae</taxon>
        <taxon>Streptophyta</taxon>
        <taxon>Embryophyta</taxon>
        <taxon>Tracheophyta</taxon>
        <taxon>Spermatophyta</taxon>
        <taxon>Magnoliopsida</taxon>
        <taxon>eudicotyledons</taxon>
        <taxon>Gunneridae</taxon>
        <taxon>Pentapetalae</taxon>
        <taxon>asterids</taxon>
        <taxon>Ericales</taxon>
        <taxon>Ericaceae</taxon>
        <taxon>Vaccinioideae</taxon>
        <taxon>Vaccinieae</taxon>
        <taxon>Vaccinium</taxon>
    </lineage>
</organism>
<evidence type="ECO:0000313" key="2">
    <source>
        <dbReference type="Proteomes" id="UP000828048"/>
    </source>
</evidence>
<accession>A0ACB7ZPB8</accession>
<keyword evidence="2" id="KW-1185">Reference proteome</keyword>
<gene>
    <name evidence="1" type="ORF">Vadar_031892</name>
</gene>
<reference evidence="1 2" key="1">
    <citation type="journal article" date="2021" name="Hortic Res">
        <title>High-quality reference genome and annotation aids understanding of berry development for evergreen blueberry (Vaccinium darrowii).</title>
        <authorList>
            <person name="Yu J."/>
            <person name="Hulse-Kemp A.M."/>
            <person name="Babiker E."/>
            <person name="Staton M."/>
        </authorList>
    </citation>
    <scope>NUCLEOTIDE SEQUENCE [LARGE SCALE GENOMIC DNA]</scope>
    <source>
        <strain evidence="2">cv. NJ 8807/NJ 8810</strain>
        <tissue evidence="1">Young leaf</tissue>
    </source>
</reference>
<comment type="caution">
    <text evidence="1">The sequence shown here is derived from an EMBL/GenBank/DDBJ whole genome shotgun (WGS) entry which is preliminary data.</text>
</comment>
<dbReference type="Proteomes" id="UP000828048">
    <property type="component" value="Chromosome 9"/>
</dbReference>
<proteinExistence type="predicted"/>